<comment type="caution">
    <text evidence="6">The sequence shown here is derived from an EMBL/GenBank/DDBJ whole genome shotgun (WGS) entry which is preliminary data.</text>
</comment>
<feature type="site" description="Binds DNA protospacer adjacent motif (PAM)" evidence="3">
    <location>
        <position position="597"/>
    </location>
</feature>
<feature type="active site" description="For DNase activity of RuvC domain" evidence="1">
    <location>
        <position position="908"/>
    </location>
</feature>
<evidence type="ECO:0000313" key="6">
    <source>
        <dbReference type="EMBL" id="OGF20863.1"/>
    </source>
</evidence>
<evidence type="ECO:0000256" key="1">
    <source>
        <dbReference type="PIRSR" id="PIRSR627620-1"/>
    </source>
</evidence>
<feature type="site" description="Binds DNA in crRNA-target DNA heteroduplex" evidence="3">
    <location>
        <position position="573"/>
    </location>
</feature>
<accession>A0A1F5S360</accession>
<sequence length="1341" mass="159970">MNAEKKCAFNEFTNLYELSKTLKFELKPVGKTKEIIKNFREELEKNNPIQLDKEISIAKQEIKKDLDILHREFVRQSFELAFKENKINYEIFFEIYRNFKKFSKNKKSDEYIAAIKNLKEEKIKLVKKIADYFVKMDQEWRKYYPSEKKSFLLMSNGVINLLIDINKDRMDYSFIPKEVCEKIKGKGKIELYEKFNKHFGYLSKYNTARENFYSDDVKNSASVAYRAICENLEKFCDNKIKVEADNFPKEIKEKFLEYFNKITDLSFYNRCLSQNGIEEYHKFKDEINRSINELYPNNSKNKPQNIPYLSKLDKQILSEKDKQSWIEEGFIDENNFIFEFEKFIKMNDKYIPSEKKLFNEFFIFQNNDEVLQKLFLLKKTINNFANIYLDDPKNLMDLMPSKGTKKRDYLSLLEIKEALNSYAENQNIGETQIFKIKYDDVIDKTKTPFECFMKIWKYEYDLLYNEGDGKKNIEEGWEKICEKLQNKKDEFTGDYGKYKKEIKDYCEMALSLSQRIKHLDIRIKKRDGSEDADNNLFEGVEKLDEFYDRLFEIVDEHNAYQYHHEFQAFLTKKPYKTDKFKLSFDNPQLLKGWDLNKEPDYFGALLVKNEKYFLAVFHKQYANEIFRQKNKNSTVKIKEAYDVFNGNYYKKVELKQIPKLFMNLPRICFAKSNQEEFGLTIELEKIKSEFDKFQKLKKERQDNNLKFDQEKFIKLLAYYRHCLEIREDWKVFKYNFKPLYKYSNLGEFYRDLEKDTYNLDLVRVNSEYVEKKRNEGKLYLFEVYNKDFSDKSIGRKNIHSDYFKSLFLPDNLTNKKIALAADAEIFFREKSLKNKDEIITQKNKIKIDKNNHKGEKAYSKNRYTDDKIILHLPINLNFGENKNHKDFNYEINDSLLKNNRDIKIIGIDRGEKYLLYYSVIDQKGDIKEMGDFNVVNGVDYYSKLVAYEEKRKQARLDWGDIQSIKELKEGYISHVIHEICDLIKKYNAIVVLEDLSMGFKRGRFFRERQVYQKFELALFRKLNYWVDKNKEEGEKGSALSAWQLTPNEKDFKVSQLEKARQLGILFYTAAGYTSKTCPDCGFRKNITLKYVNDKQLKEDLGKLKINFVEDHFKIKYNLLDFEKNKKSEKAKDTVLPKEERKISFVANSKVIRIRWHDIKTKLAKRELDGEKIIKKFPKGVIKEYDINICLKRIIGDKIDFSKDSITEQLINGRFGKDFYWELMYFLNLILEIRNVVSETEIDYIQCPVCGFHSDDGFRGNKFNGDANGAYNIARKGRLILEKINQHKNLKELKTGDLSVNIVEWDKAVNNWDKFVQGDNTESKNIEIPAKEEMISVEVRES</sequence>
<dbReference type="Proteomes" id="UP000178323">
    <property type="component" value="Unassembled WGS sequence"/>
</dbReference>
<evidence type="ECO:0000256" key="3">
    <source>
        <dbReference type="PIRSR" id="PIRSR627620-3"/>
    </source>
</evidence>
<proteinExistence type="predicted"/>
<dbReference type="Pfam" id="PF18516">
    <property type="entry name" value="RuvC_1"/>
    <property type="match status" value="1"/>
</dbReference>
<evidence type="ECO:0000259" key="4">
    <source>
        <dbReference type="Pfam" id="PF18516"/>
    </source>
</evidence>
<evidence type="ECO:0000313" key="7">
    <source>
        <dbReference type="Proteomes" id="UP000178323"/>
    </source>
</evidence>
<feature type="domain" description="Cas12a RuvC nuclease" evidence="4">
    <location>
        <begin position="885"/>
        <end position="1304"/>
    </location>
</feature>
<feature type="region of interest" description="Binds crRNA" evidence="2">
    <location>
        <begin position="575"/>
        <end position="579"/>
    </location>
</feature>
<dbReference type="InterPro" id="IPR040852">
    <property type="entry name" value="RuvC_1"/>
</dbReference>
<organism evidence="6 7">
    <name type="scientific">Candidatus Falkowbacteria bacterium RBG_13_39_14</name>
    <dbReference type="NCBI Taxonomy" id="1797985"/>
    <lineage>
        <taxon>Bacteria</taxon>
        <taxon>Candidatus Falkowiibacteriota</taxon>
    </lineage>
</organism>
<feature type="active site" description="For DNase activity of RuvC domain" evidence="1">
    <location>
        <position position="993"/>
    </location>
</feature>
<feature type="region of interest" description="Binds DNA in crRNA-target DNA heteroduplex" evidence="2">
    <location>
        <begin position="288"/>
        <end position="292"/>
    </location>
</feature>
<feature type="active site" description="For DNase activity of RuvC domain" evidence="1">
    <location>
        <position position="1265"/>
    </location>
</feature>
<feature type="region of interest" description="Binds crRNA in crRNA-target DNA heteroduplex" evidence="2">
    <location>
        <begin position="314"/>
        <end position="317"/>
    </location>
</feature>
<evidence type="ECO:0000256" key="2">
    <source>
        <dbReference type="PIRSR" id="PIRSR627620-2"/>
    </source>
</evidence>
<dbReference type="InterPro" id="IPR027620">
    <property type="entry name" value="Cas12a"/>
</dbReference>
<feature type="region of interest" description="Binds crRNA" evidence="2">
    <location>
        <begin position="786"/>
        <end position="789"/>
    </location>
</feature>
<feature type="site" description="Binds crRNA" evidence="3">
    <location>
        <position position="828"/>
    </location>
</feature>
<evidence type="ECO:0000259" key="5">
    <source>
        <dbReference type="Pfam" id="PF22222"/>
    </source>
</evidence>
<dbReference type="NCBIfam" id="TIGR04330">
    <property type="entry name" value="cas_Cpf1"/>
    <property type="match status" value="1"/>
</dbReference>
<protein>
    <submittedName>
        <fullName evidence="6">Type V CRISPR-associated protein Cpf1</fullName>
    </submittedName>
</protein>
<feature type="active site" description="For pre-crRNA processing" evidence="1">
    <location>
        <position position="849"/>
    </location>
</feature>
<feature type="site" description="Binds crRNA alone and in crRNA-target DNA heteroduplex" evidence="3">
    <location>
        <position position="21"/>
    </location>
</feature>
<feature type="domain" description="Cas12a PI" evidence="5">
    <location>
        <begin position="662"/>
        <end position="757"/>
    </location>
</feature>
<name>A0A1F5S360_9BACT</name>
<dbReference type="SMR" id="A0A1F5S360"/>
<reference evidence="6 7" key="1">
    <citation type="journal article" date="2016" name="Nat. Commun.">
        <title>Thousands of microbial genomes shed light on interconnected biogeochemical processes in an aquifer system.</title>
        <authorList>
            <person name="Anantharaman K."/>
            <person name="Brown C.T."/>
            <person name="Hug L.A."/>
            <person name="Sharon I."/>
            <person name="Castelle C.J."/>
            <person name="Probst A.J."/>
            <person name="Thomas B.C."/>
            <person name="Singh A."/>
            <person name="Wilkins M.J."/>
            <person name="Karaoz U."/>
            <person name="Brodie E.L."/>
            <person name="Williams K.H."/>
            <person name="Hubbard S.S."/>
            <person name="Banfield J.F."/>
        </authorList>
    </citation>
    <scope>NUCLEOTIDE SEQUENCE [LARGE SCALE GENOMIC DNA]</scope>
</reference>
<dbReference type="EMBL" id="MFFS01000079">
    <property type="protein sequence ID" value="OGF20863.1"/>
    <property type="molecule type" value="Genomic_DNA"/>
</dbReference>
<gene>
    <name evidence="6" type="ORF">A2Y83_04210</name>
</gene>
<dbReference type="InterPro" id="IPR053993">
    <property type="entry name" value="Cas12a_PI"/>
</dbReference>
<dbReference type="Pfam" id="PF22222">
    <property type="entry name" value="Cpf1_PI-like"/>
    <property type="match status" value="1"/>
</dbReference>